<evidence type="ECO:0000256" key="1">
    <source>
        <dbReference type="SAM" id="Phobius"/>
    </source>
</evidence>
<name>A0A0C2VV50_9BACL</name>
<sequence>MRKALVQRLPFLFLLLFFLNNFHLTAILFLSRLKKSK</sequence>
<dbReference type="PATRIC" id="fig|220754.4.peg.129"/>
<dbReference type="EMBL" id="JXRR01000001">
    <property type="protein sequence ID" value="KIL52797.1"/>
    <property type="molecule type" value="Genomic_DNA"/>
</dbReference>
<evidence type="ECO:0000313" key="2">
    <source>
        <dbReference type="EMBL" id="KIL52797.1"/>
    </source>
</evidence>
<dbReference type="Proteomes" id="UP000031972">
    <property type="component" value="Unassembled WGS sequence"/>
</dbReference>
<organism evidence="2 3">
    <name type="scientific">Jeotgalibacillus campisalis</name>
    <dbReference type="NCBI Taxonomy" id="220754"/>
    <lineage>
        <taxon>Bacteria</taxon>
        <taxon>Bacillati</taxon>
        <taxon>Bacillota</taxon>
        <taxon>Bacilli</taxon>
        <taxon>Bacillales</taxon>
        <taxon>Caryophanaceae</taxon>
        <taxon>Jeotgalibacillus</taxon>
    </lineage>
</organism>
<keyword evidence="1" id="KW-1133">Transmembrane helix</keyword>
<feature type="transmembrane region" description="Helical" evidence="1">
    <location>
        <begin position="12"/>
        <end position="31"/>
    </location>
</feature>
<proteinExistence type="predicted"/>
<comment type="caution">
    <text evidence="2">The sequence shown here is derived from an EMBL/GenBank/DDBJ whole genome shotgun (WGS) entry which is preliminary data.</text>
</comment>
<keyword evidence="1" id="KW-0472">Membrane</keyword>
<accession>A0A0C2VV50</accession>
<keyword evidence="3" id="KW-1185">Reference proteome</keyword>
<dbReference type="AlphaFoldDB" id="A0A0C2VV50"/>
<protein>
    <submittedName>
        <fullName evidence="2">Uncharacterized protein</fullName>
    </submittedName>
</protein>
<reference evidence="2 3" key="1">
    <citation type="submission" date="2015-01" db="EMBL/GenBank/DDBJ databases">
        <title>Jeotgalibacillus campisalis genome sequencing.</title>
        <authorList>
            <person name="Goh K.M."/>
            <person name="Chan K.-G."/>
            <person name="Yaakop A.S."/>
            <person name="Ee R."/>
            <person name="Gan H.M."/>
            <person name="Chan C.S."/>
        </authorList>
    </citation>
    <scope>NUCLEOTIDE SEQUENCE [LARGE SCALE GENOMIC DNA]</scope>
    <source>
        <strain evidence="2 3">SF-57</strain>
    </source>
</reference>
<keyword evidence="1" id="KW-0812">Transmembrane</keyword>
<gene>
    <name evidence="2" type="ORF">KR50_01260</name>
</gene>
<evidence type="ECO:0000313" key="3">
    <source>
        <dbReference type="Proteomes" id="UP000031972"/>
    </source>
</evidence>